<gene>
    <name evidence="6" type="ORF">FHU35_16153</name>
</gene>
<dbReference type="InterPro" id="IPR016032">
    <property type="entry name" value="Sig_transdc_resp-reg_C-effctor"/>
</dbReference>
<feature type="domain" description="HTH luxR-type" evidence="5">
    <location>
        <begin position="73"/>
        <end position="138"/>
    </location>
</feature>
<name>A0A561U0J5_9PSEU</name>
<dbReference type="PROSITE" id="PS00622">
    <property type="entry name" value="HTH_LUXR_1"/>
    <property type="match status" value="1"/>
</dbReference>
<keyword evidence="3" id="KW-0804">Transcription</keyword>
<dbReference type="PRINTS" id="PR00038">
    <property type="entry name" value="HTHLUXR"/>
</dbReference>
<evidence type="ECO:0000259" key="5">
    <source>
        <dbReference type="PROSITE" id="PS50043"/>
    </source>
</evidence>
<dbReference type="Proteomes" id="UP000316184">
    <property type="component" value="Unassembled WGS sequence"/>
</dbReference>
<feature type="region of interest" description="Disordered" evidence="4">
    <location>
        <begin position="1"/>
        <end position="27"/>
    </location>
</feature>
<protein>
    <submittedName>
        <fullName evidence="6">Regulatory LuxR family protein</fullName>
    </submittedName>
</protein>
<evidence type="ECO:0000256" key="2">
    <source>
        <dbReference type="ARBA" id="ARBA00023125"/>
    </source>
</evidence>
<dbReference type="GO" id="GO:0003677">
    <property type="term" value="F:DNA binding"/>
    <property type="evidence" value="ECO:0007669"/>
    <property type="project" value="UniProtKB-KW"/>
</dbReference>
<accession>A0A561U0J5</accession>
<dbReference type="CDD" id="cd06170">
    <property type="entry name" value="LuxR_C_like"/>
    <property type="match status" value="1"/>
</dbReference>
<dbReference type="SUPFAM" id="SSF46894">
    <property type="entry name" value="C-terminal effector domain of the bipartite response regulators"/>
    <property type="match status" value="1"/>
</dbReference>
<dbReference type="PROSITE" id="PS50043">
    <property type="entry name" value="HTH_LUXR_2"/>
    <property type="match status" value="1"/>
</dbReference>
<dbReference type="InterPro" id="IPR036388">
    <property type="entry name" value="WH-like_DNA-bd_sf"/>
</dbReference>
<dbReference type="PANTHER" id="PTHR44688:SF16">
    <property type="entry name" value="DNA-BINDING TRANSCRIPTIONAL ACTIVATOR DEVR_DOSR"/>
    <property type="match status" value="1"/>
</dbReference>
<dbReference type="Pfam" id="PF00196">
    <property type="entry name" value="GerE"/>
    <property type="match status" value="1"/>
</dbReference>
<sequence length="143" mass="15479">MPEDAAVTPIPRAREGAPEPSLGADPSSDELVQHLVRALVRRVAEITGQSRVPRRPLMDTAELGVRCVLLPITPPVAELLSPREAEIARMVGLGYTNRAIATVLDISLYTVSAHMRRIFTKLDVGSRAAMVAALSNNPDLYTQ</sequence>
<dbReference type="OrthoDB" id="7053960at2"/>
<dbReference type="InterPro" id="IPR000792">
    <property type="entry name" value="Tscrpt_reg_LuxR_C"/>
</dbReference>
<organism evidence="6 7">
    <name type="scientific">Saccharopolyspora dendranthemae</name>
    <dbReference type="NCBI Taxonomy" id="1181886"/>
    <lineage>
        <taxon>Bacteria</taxon>
        <taxon>Bacillati</taxon>
        <taxon>Actinomycetota</taxon>
        <taxon>Actinomycetes</taxon>
        <taxon>Pseudonocardiales</taxon>
        <taxon>Pseudonocardiaceae</taxon>
        <taxon>Saccharopolyspora</taxon>
    </lineage>
</organism>
<keyword evidence="1" id="KW-0805">Transcription regulation</keyword>
<dbReference type="AlphaFoldDB" id="A0A561U0J5"/>
<keyword evidence="2" id="KW-0238">DNA-binding</keyword>
<dbReference type="SMART" id="SM00421">
    <property type="entry name" value="HTH_LUXR"/>
    <property type="match status" value="1"/>
</dbReference>
<keyword evidence="7" id="KW-1185">Reference proteome</keyword>
<evidence type="ECO:0000256" key="3">
    <source>
        <dbReference type="ARBA" id="ARBA00023163"/>
    </source>
</evidence>
<evidence type="ECO:0000313" key="6">
    <source>
        <dbReference type="EMBL" id="TWF92871.1"/>
    </source>
</evidence>
<evidence type="ECO:0000256" key="4">
    <source>
        <dbReference type="SAM" id="MobiDB-lite"/>
    </source>
</evidence>
<evidence type="ECO:0000256" key="1">
    <source>
        <dbReference type="ARBA" id="ARBA00023015"/>
    </source>
</evidence>
<dbReference type="GO" id="GO:0006355">
    <property type="term" value="P:regulation of DNA-templated transcription"/>
    <property type="evidence" value="ECO:0007669"/>
    <property type="project" value="InterPro"/>
</dbReference>
<comment type="caution">
    <text evidence="6">The sequence shown here is derived from an EMBL/GenBank/DDBJ whole genome shotgun (WGS) entry which is preliminary data.</text>
</comment>
<reference evidence="6 7" key="1">
    <citation type="submission" date="2019-06" db="EMBL/GenBank/DDBJ databases">
        <title>Sequencing the genomes of 1000 actinobacteria strains.</title>
        <authorList>
            <person name="Klenk H.-P."/>
        </authorList>
    </citation>
    <scope>NUCLEOTIDE SEQUENCE [LARGE SCALE GENOMIC DNA]</scope>
    <source>
        <strain evidence="6 7">DSM 46699</strain>
    </source>
</reference>
<dbReference type="PANTHER" id="PTHR44688">
    <property type="entry name" value="DNA-BINDING TRANSCRIPTIONAL ACTIVATOR DEVR_DOSR"/>
    <property type="match status" value="1"/>
</dbReference>
<dbReference type="EMBL" id="VIWX01000006">
    <property type="protein sequence ID" value="TWF92871.1"/>
    <property type="molecule type" value="Genomic_DNA"/>
</dbReference>
<dbReference type="RefSeq" id="WP_145744134.1">
    <property type="nucleotide sequence ID" value="NZ_VIWX01000006.1"/>
</dbReference>
<dbReference type="Gene3D" id="1.10.10.10">
    <property type="entry name" value="Winged helix-like DNA-binding domain superfamily/Winged helix DNA-binding domain"/>
    <property type="match status" value="1"/>
</dbReference>
<proteinExistence type="predicted"/>
<evidence type="ECO:0000313" key="7">
    <source>
        <dbReference type="Proteomes" id="UP000316184"/>
    </source>
</evidence>